<dbReference type="Gene3D" id="3.40.50.300">
    <property type="entry name" value="P-loop containing nucleotide triphosphate hydrolases"/>
    <property type="match status" value="1"/>
</dbReference>
<reference evidence="1 2" key="1">
    <citation type="submission" date="2017-03" db="EMBL/GenBank/DDBJ databases">
        <title>Complete genome sequence of Paenibacillus Kribbensis producing bioflocculants.</title>
        <authorList>
            <person name="Lee H.-G."/>
            <person name="Oh H.-M."/>
        </authorList>
    </citation>
    <scope>NUCLEOTIDE SEQUENCE [LARGE SCALE GENOMIC DNA]</scope>
    <source>
        <strain evidence="1 2">AM49</strain>
    </source>
</reference>
<sequence>MKKRTVVFPYNGESLPLLRYRHMLVEFDVVGVVSPPGLGVLNEESRYGGAFQNLETSSHFSSLYCEYDVVLIANPDVSFDMSELILAEILPVLEAKKTIVSLYPFNSETYCKLQDMCLAQGSPLINVVDIINHKQEHLSELIDTEDERLTTIQTPVLMVAGVYEHTNKFDIQLCLRNHFMQRGYKISQIGTRTGCELFGFHSFPRIMFDSFPEWQKVLLFNCLCKGIEMTEKPDLILLGIPGGIMPYNNELTNKFGVLAFEIANAVTPDAAILSLLYEDINELYLENIYTSVKYKLGFEVDCFNFSNQKLDLNSSKREQKNSFVTLKTELVDSKVRNLGDCQIPVFDSLNTDDGMRMFEYLENKLIRNAQTIRI</sequence>
<dbReference type="STRING" id="172713.GCA_001705305_05243"/>
<dbReference type="RefSeq" id="WP_094156607.1">
    <property type="nucleotide sequence ID" value="NZ_CP020028.1"/>
</dbReference>
<name>A0A222WSA4_9BACL</name>
<dbReference type="OrthoDB" id="5464925at2"/>
<dbReference type="KEGG" id="pkb:B4V02_23410"/>
<gene>
    <name evidence="1" type="ORF">B4V02_23410</name>
</gene>
<dbReference type="NCBIfam" id="TIGR04066">
    <property type="entry name" value="nat_prod_clost"/>
    <property type="match status" value="1"/>
</dbReference>
<dbReference type="EMBL" id="CP020028">
    <property type="protein sequence ID" value="ASR49417.1"/>
    <property type="molecule type" value="Genomic_DNA"/>
</dbReference>
<evidence type="ECO:0000313" key="1">
    <source>
        <dbReference type="EMBL" id="ASR49417.1"/>
    </source>
</evidence>
<protein>
    <recommendedName>
        <fullName evidence="3">TIGR04066 family peptide maturation system protein</fullName>
    </recommendedName>
</protein>
<accession>A0A222WSA4</accession>
<dbReference type="InterPro" id="IPR027417">
    <property type="entry name" value="P-loop_NTPase"/>
</dbReference>
<evidence type="ECO:0008006" key="3">
    <source>
        <dbReference type="Google" id="ProtNLM"/>
    </source>
</evidence>
<proteinExistence type="predicted"/>
<dbReference type="AlphaFoldDB" id="A0A222WSA4"/>
<dbReference type="Proteomes" id="UP000214666">
    <property type="component" value="Chromosome"/>
</dbReference>
<dbReference type="InterPro" id="IPR023823">
    <property type="entry name" value="CHP04066_peptide_maturation"/>
</dbReference>
<evidence type="ECO:0000313" key="2">
    <source>
        <dbReference type="Proteomes" id="UP000214666"/>
    </source>
</evidence>
<organism evidence="1 2">
    <name type="scientific">Paenibacillus kribbensis</name>
    <dbReference type="NCBI Taxonomy" id="172713"/>
    <lineage>
        <taxon>Bacteria</taxon>
        <taxon>Bacillati</taxon>
        <taxon>Bacillota</taxon>
        <taxon>Bacilli</taxon>
        <taxon>Bacillales</taxon>
        <taxon>Paenibacillaceae</taxon>
        <taxon>Paenibacillus</taxon>
    </lineage>
</organism>
<keyword evidence="2" id="KW-1185">Reference proteome</keyword>